<evidence type="ECO:0000313" key="3">
    <source>
        <dbReference type="Proteomes" id="UP000649753"/>
    </source>
</evidence>
<proteinExistence type="predicted"/>
<comment type="caution">
    <text evidence="2">The sequence shown here is derived from an EMBL/GenBank/DDBJ whole genome shotgun (WGS) entry which is preliminary data.</text>
</comment>
<feature type="region of interest" description="Disordered" evidence="1">
    <location>
        <begin position="1"/>
        <end position="205"/>
    </location>
</feature>
<feature type="compositionally biased region" description="Basic residues" evidence="1">
    <location>
        <begin position="182"/>
        <end position="205"/>
    </location>
</feature>
<organism evidence="2 3">
    <name type="scientific">Plantactinospora soyae</name>
    <dbReference type="NCBI Taxonomy" id="1544732"/>
    <lineage>
        <taxon>Bacteria</taxon>
        <taxon>Bacillati</taxon>
        <taxon>Actinomycetota</taxon>
        <taxon>Actinomycetes</taxon>
        <taxon>Micromonosporales</taxon>
        <taxon>Micromonosporaceae</taxon>
        <taxon>Plantactinospora</taxon>
    </lineage>
</organism>
<dbReference type="EMBL" id="JADBEB010000001">
    <property type="protein sequence ID" value="MBE1492645.1"/>
    <property type="molecule type" value="Genomic_DNA"/>
</dbReference>
<feature type="compositionally biased region" description="Basic and acidic residues" evidence="1">
    <location>
        <begin position="1"/>
        <end position="10"/>
    </location>
</feature>
<dbReference type="RefSeq" id="WP_192772836.1">
    <property type="nucleotide sequence ID" value="NZ_JADBEB010000001.1"/>
</dbReference>
<feature type="compositionally biased region" description="Basic and acidic residues" evidence="1">
    <location>
        <begin position="107"/>
        <end position="116"/>
    </location>
</feature>
<gene>
    <name evidence="2" type="ORF">H4W31_008283</name>
</gene>
<reference evidence="2" key="1">
    <citation type="submission" date="2020-10" db="EMBL/GenBank/DDBJ databases">
        <title>Sequencing the genomes of 1000 actinobacteria strains.</title>
        <authorList>
            <person name="Klenk H.-P."/>
        </authorList>
    </citation>
    <scope>NUCLEOTIDE SEQUENCE</scope>
    <source>
        <strain evidence="2">DSM 46832</strain>
    </source>
</reference>
<keyword evidence="3" id="KW-1185">Reference proteome</keyword>
<accession>A0A927R1E8</accession>
<feature type="compositionally biased region" description="Low complexity" evidence="1">
    <location>
        <begin position="127"/>
        <end position="136"/>
    </location>
</feature>
<sequence>MAHDAEHGCADGEPNPLLGDHDSLPPLGPANRLRWVCGASAGLPAGPVEGLPGRPGVESGDPAERADLDPRVAPGDQLDATRAADPAARSGRGAGSDEVDRSTGSAEPERGRERSRLIPRPRPGEPGRPAAAEPGRLGIPEEVGEATGSAEGSGGAPDDEADDVDCRRTPGCQTDRPGWAGAHRHGAVRPSRRAVRRDRPPRRWC</sequence>
<evidence type="ECO:0000313" key="2">
    <source>
        <dbReference type="EMBL" id="MBE1492645.1"/>
    </source>
</evidence>
<dbReference type="AlphaFoldDB" id="A0A927R1E8"/>
<protein>
    <submittedName>
        <fullName evidence="2">Uncharacterized protein</fullName>
    </submittedName>
</protein>
<name>A0A927R1E8_9ACTN</name>
<dbReference type="Proteomes" id="UP000649753">
    <property type="component" value="Unassembled WGS sequence"/>
</dbReference>
<evidence type="ECO:0000256" key="1">
    <source>
        <dbReference type="SAM" id="MobiDB-lite"/>
    </source>
</evidence>